<evidence type="ECO:0000256" key="1">
    <source>
        <dbReference type="SAM" id="MobiDB-lite"/>
    </source>
</evidence>
<feature type="transmembrane region" description="Helical" evidence="2">
    <location>
        <begin position="6"/>
        <end position="28"/>
    </location>
</feature>
<dbReference type="EMBL" id="MDHN01000045">
    <property type="protein sequence ID" value="OFC68741.1"/>
    <property type="molecule type" value="Genomic_DNA"/>
</dbReference>
<keyword evidence="2" id="KW-0472">Membrane</keyword>
<keyword evidence="2" id="KW-1133">Transmembrane helix</keyword>
<keyword evidence="4" id="KW-1185">Reference proteome</keyword>
<sequence>MIISYDHLLILFVCLGFAAVLGFFYLMYRWARKKKGAAMAFGMLVQMLLPDPKVQQTIEIVTESKQEQKSKSGQIQKPKANDRHQNRSDRQ</sequence>
<name>A0A1E7Z5Q7_9ALTE</name>
<feature type="compositionally biased region" description="Basic and acidic residues" evidence="1">
    <location>
        <begin position="79"/>
        <end position="91"/>
    </location>
</feature>
<reference evidence="3 4" key="1">
    <citation type="submission" date="2016-08" db="EMBL/GenBank/DDBJ databases">
        <authorList>
            <person name="Seilhamer J.J."/>
        </authorList>
    </citation>
    <scope>NUCLEOTIDE SEQUENCE [LARGE SCALE GENOMIC DNA]</scope>
    <source>
        <strain evidence="3 4">KCTC 42603</strain>
    </source>
</reference>
<evidence type="ECO:0000313" key="4">
    <source>
        <dbReference type="Proteomes" id="UP000175691"/>
    </source>
</evidence>
<dbReference type="Proteomes" id="UP000175691">
    <property type="component" value="Unassembled WGS sequence"/>
</dbReference>
<keyword evidence="2" id="KW-0812">Transmembrane</keyword>
<evidence type="ECO:0000256" key="2">
    <source>
        <dbReference type="SAM" id="Phobius"/>
    </source>
</evidence>
<organism evidence="3 4">
    <name type="scientific">Alteromonas confluentis</name>
    <dbReference type="NCBI Taxonomy" id="1656094"/>
    <lineage>
        <taxon>Bacteria</taxon>
        <taxon>Pseudomonadati</taxon>
        <taxon>Pseudomonadota</taxon>
        <taxon>Gammaproteobacteria</taxon>
        <taxon>Alteromonadales</taxon>
        <taxon>Alteromonadaceae</taxon>
        <taxon>Alteromonas/Salinimonas group</taxon>
        <taxon>Alteromonas</taxon>
    </lineage>
</organism>
<gene>
    <name evidence="3" type="ORF">BFC18_01435</name>
</gene>
<protein>
    <submittedName>
        <fullName evidence="3">Uncharacterized protein</fullName>
    </submittedName>
</protein>
<feature type="region of interest" description="Disordered" evidence="1">
    <location>
        <begin position="60"/>
        <end position="91"/>
    </location>
</feature>
<comment type="caution">
    <text evidence="3">The sequence shown here is derived from an EMBL/GenBank/DDBJ whole genome shotgun (WGS) entry which is preliminary data.</text>
</comment>
<accession>A0A1E7Z5Q7</accession>
<dbReference type="AlphaFoldDB" id="A0A1E7Z5Q7"/>
<proteinExistence type="predicted"/>
<evidence type="ECO:0000313" key="3">
    <source>
        <dbReference type="EMBL" id="OFC68741.1"/>
    </source>
</evidence>
<dbReference type="OrthoDB" id="6388324at2"/>
<dbReference type="RefSeq" id="WP_070127782.1">
    <property type="nucleotide sequence ID" value="NZ_MDHN01000045.1"/>
</dbReference>